<comment type="caution">
    <text evidence="4">The sequence shown here is derived from an EMBL/GenBank/DDBJ whole genome shotgun (WGS) entry which is preliminary data.</text>
</comment>
<keyword evidence="5" id="KW-1185">Reference proteome</keyword>
<accession>A0A2V1B2B1</accession>
<dbReference type="GO" id="GO:0008270">
    <property type="term" value="F:zinc ion binding"/>
    <property type="evidence" value="ECO:0007669"/>
    <property type="project" value="UniProtKB-KW"/>
</dbReference>
<sequence length="395" mass="42089">MSLPSSKKTHSERHKQILKSLLREPANKTCADCKVATHPRWASWNLGCFVCIRCSGIHRSMGTHISRVKSVDLDAWTDEQVESMLKWGNSKCNAYWESKLPEGYIPDGSKIENFIRTKYDMKKWAASSKPDPSAVSVSASASASASSPAPVPVQMQKSAPAVVSKQASRPVKPQPQLASESLLDDDFGTFSSASPSPAPKPQLPTKAASSQSLPRSQPPAVPQKSAPAPAPAAQAPPSNGRTDLKKSILSLYSSPSSSNSNVSSFSNSRGASQQNLNSGFNQQVPQQNTQPLSAGLAGLYASRTPASPPPSREPVGQLSDSLQGLNFAPSTSSLPQSKPSSQPAQQSAWENKWNDSSSSVNQWASDTVLPKTSVGATPGQFSSTLDDDLFKNVWS</sequence>
<feature type="domain" description="Arf-GAP" evidence="3">
    <location>
        <begin position="15"/>
        <end position="132"/>
    </location>
</feature>
<dbReference type="InterPro" id="IPR038508">
    <property type="entry name" value="ArfGAP_dom_sf"/>
</dbReference>
<dbReference type="PANTHER" id="PTHR45705">
    <property type="entry name" value="FI20236P1"/>
    <property type="match status" value="1"/>
</dbReference>
<dbReference type="PRINTS" id="PR00405">
    <property type="entry name" value="REVINTRACTNG"/>
</dbReference>
<dbReference type="GO" id="GO:0006891">
    <property type="term" value="P:intra-Golgi vesicle-mediated transport"/>
    <property type="evidence" value="ECO:0007669"/>
    <property type="project" value="TreeGrafter"/>
</dbReference>
<dbReference type="RefSeq" id="XP_025344491.1">
    <property type="nucleotide sequence ID" value="XM_025487475.1"/>
</dbReference>
<dbReference type="GO" id="GO:0005737">
    <property type="term" value="C:cytoplasm"/>
    <property type="evidence" value="ECO:0007669"/>
    <property type="project" value="TreeGrafter"/>
</dbReference>
<proteinExistence type="predicted"/>
<organism evidence="4 5">
    <name type="scientific">Candidozyma haemuli</name>
    <dbReference type="NCBI Taxonomy" id="45357"/>
    <lineage>
        <taxon>Eukaryota</taxon>
        <taxon>Fungi</taxon>
        <taxon>Dikarya</taxon>
        <taxon>Ascomycota</taxon>
        <taxon>Saccharomycotina</taxon>
        <taxon>Pichiomycetes</taxon>
        <taxon>Metschnikowiaceae</taxon>
        <taxon>Candidozyma</taxon>
    </lineage>
</organism>
<evidence type="ECO:0000256" key="2">
    <source>
        <dbReference type="SAM" id="MobiDB-lite"/>
    </source>
</evidence>
<evidence type="ECO:0000313" key="4">
    <source>
        <dbReference type="EMBL" id="PVH23551.1"/>
    </source>
</evidence>
<dbReference type="EMBL" id="PKFO01000011">
    <property type="protein sequence ID" value="PVH23551.1"/>
    <property type="molecule type" value="Genomic_DNA"/>
</dbReference>
<dbReference type="InterPro" id="IPR051718">
    <property type="entry name" value="ARF_GTPase-activating"/>
</dbReference>
<dbReference type="AlphaFoldDB" id="A0A2V1B2B1"/>
<name>A0A2V1B2B1_9ASCO</name>
<dbReference type="FunFam" id="1.10.220.150:FF:000010">
    <property type="entry name" value="Stromal membrane-associated protein"/>
    <property type="match status" value="1"/>
</dbReference>
<protein>
    <recommendedName>
        <fullName evidence="3">Arf-GAP domain-containing protein</fullName>
    </recommendedName>
</protein>
<keyword evidence="1" id="KW-0863">Zinc-finger</keyword>
<gene>
    <name evidence="4" type="ORF">CXQ85_003841</name>
</gene>
<dbReference type="VEuPathDB" id="FungiDB:CXQ85_003841"/>
<dbReference type="GO" id="GO:0006888">
    <property type="term" value="P:endoplasmic reticulum to Golgi vesicle-mediated transport"/>
    <property type="evidence" value="ECO:0007669"/>
    <property type="project" value="TreeGrafter"/>
</dbReference>
<feature type="compositionally biased region" description="Low complexity" evidence="2">
    <location>
        <begin position="222"/>
        <end position="238"/>
    </location>
</feature>
<dbReference type="SMART" id="SM00105">
    <property type="entry name" value="ArfGap"/>
    <property type="match status" value="1"/>
</dbReference>
<feature type="compositionally biased region" description="Low complexity" evidence="2">
    <location>
        <begin position="329"/>
        <end position="347"/>
    </location>
</feature>
<dbReference type="PANTHER" id="PTHR45705:SF1">
    <property type="entry name" value="FI20236P1"/>
    <property type="match status" value="1"/>
</dbReference>
<keyword evidence="1" id="KW-0862">Zinc</keyword>
<dbReference type="GeneID" id="37009171"/>
<reference evidence="4 5" key="1">
    <citation type="submission" date="2017-12" db="EMBL/GenBank/DDBJ databases">
        <title>Genome Sequence of a Multidrug-Resistant Candida haemulonii Isolate from a Patient with Chronic Leg Ulcers in Israel.</title>
        <authorList>
            <person name="Chow N.A."/>
            <person name="Gade L."/>
            <person name="Batra D."/>
            <person name="Rowe L.A."/>
            <person name="Ben-Ami R."/>
            <person name="Loparev V.N."/>
            <person name="Litvintseva A.P."/>
        </authorList>
    </citation>
    <scope>NUCLEOTIDE SEQUENCE [LARGE SCALE GENOMIC DNA]</scope>
    <source>
        <strain evidence="4 5">B11899</strain>
    </source>
</reference>
<evidence type="ECO:0000259" key="3">
    <source>
        <dbReference type="PROSITE" id="PS50115"/>
    </source>
</evidence>
<dbReference type="Proteomes" id="UP000244309">
    <property type="component" value="Unassembled WGS sequence"/>
</dbReference>
<evidence type="ECO:0000313" key="5">
    <source>
        <dbReference type="Proteomes" id="UP000244309"/>
    </source>
</evidence>
<feature type="compositionally biased region" description="Low complexity" evidence="2">
    <location>
        <begin position="247"/>
        <end position="272"/>
    </location>
</feature>
<dbReference type="InterPro" id="IPR001164">
    <property type="entry name" value="ArfGAP_dom"/>
</dbReference>
<dbReference type="GO" id="GO:0005096">
    <property type="term" value="F:GTPase activator activity"/>
    <property type="evidence" value="ECO:0007669"/>
    <property type="project" value="InterPro"/>
</dbReference>
<evidence type="ECO:0000256" key="1">
    <source>
        <dbReference type="PROSITE-ProRule" id="PRU00288"/>
    </source>
</evidence>
<feature type="region of interest" description="Disordered" evidence="2">
    <location>
        <begin position="144"/>
        <end position="287"/>
    </location>
</feature>
<keyword evidence="1" id="KW-0479">Metal-binding</keyword>
<dbReference type="PROSITE" id="PS50115">
    <property type="entry name" value="ARFGAP"/>
    <property type="match status" value="1"/>
</dbReference>
<dbReference type="CDD" id="cd08839">
    <property type="entry name" value="ArfGap_SMAP"/>
    <property type="match status" value="1"/>
</dbReference>
<dbReference type="InterPro" id="IPR044732">
    <property type="entry name" value="ArfGAP_SMAP1-like"/>
</dbReference>
<dbReference type="STRING" id="45357.A0A2V1B2B1"/>
<dbReference type="OrthoDB" id="10266696at2759"/>
<dbReference type="Gene3D" id="1.10.220.150">
    <property type="entry name" value="Arf GTPase activating protein"/>
    <property type="match status" value="1"/>
</dbReference>
<dbReference type="InterPro" id="IPR037278">
    <property type="entry name" value="ARFGAP/RecO"/>
</dbReference>
<dbReference type="Pfam" id="PF01412">
    <property type="entry name" value="ArfGap"/>
    <property type="match status" value="1"/>
</dbReference>
<feature type="region of interest" description="Disordered" evidence="2">
    <location>
        <begin position="300"/>
        <end position="361"/>
    </location>
</feature>
<feature type="compositionally biased region" description="Polar residues" evidence="2">
    <location>
        <begin position="273"/>
        <end position="287"/>
    </location>
</feature>
<dbReference type="SUPFAM" id="SSF57863">
    <property type="entry name" value="ArfGap/RecO-like zinc finger"/>
    <property type="match status" value="1"/>
</dbReference>